<dbReference type="OrthoDB" id="6375174at2759"/>
<dbReference type="GO" id="GO:0070300">
    <property type="term" value="F:phosphatidic acid binding"/>
    <property type="evidence" value="ECO:0007669"/>
    <property type="project" value="TreeGrafter"/>
</dbReference>
<dbReference type="GO" id="GO:0005525">
    <property type="term" value="F:GTP binding"/>
    <property type="evidence" value="ECO:0007669"/>
    <property type="project" value="TreeGrafter"/>
</dbReference>
<dbReference type="GO" id="GO:0035091">
    <property type="term" value="F:phosphatidylinositol binding"/>
    <property type="evidence" value="ECO:0007669"/>
    <property type="project" value="TreeGrafter"/>
</dbReference>
<keyword evidence="2" id="KW-1185">Reference proteome</keyword>
<dbReference type="PANTHER" id="PTHR34932">
    <property type="entry name" value="TRPL TRANSLOCATION DEFECT PROTEIN 14"/>
    <property type="match status" value="1"/>
</dbReference>
<protein>
    <submittedName>
        <fullName evidence="1">TRPL translocation defect protein 14</fullName>
    </submittedName>
</protein>
<dbReference type="PANTHER" id="PTHR34932:SF1">
    <property type="entry name" value="TRPL TRANSLOCATION DEFECT PROTEIN 14"/>
    <property type="match status" value="1"/>
</dbReference>
<dbReference type="GO" id="GO:0045494">
    <property type="term" value="P:photoreceptor cell maintenance"/>
    <property type="evidence" value="ECO:0007669"/>
    <property type="project" value="TreeGrafter"/>
</dbReference>
<dbReference type="AlphaFoldDB" id="A0A4C1XPQ1"/>
<sequence length="121" mass="12735">MASQSQKIVYRLVLTGGPCGGKTTGQSRLSTFFENLGWKVFRVPETATVLLSRRAVLRRPAGYGASRRARAHVSAAAVTHAFTAMAGNNTENASGRYAIDGTVNGLLQAAAAASRTACNYS</sequence>
<name>A0A4C1XPQ1_EUMVA</name>
<dbReference type="Proteomes" id="UP000299102">
    <property type="component" value="Unassembled WGS sequence"/>
</dbReference>
<dbReference type="STRING" id="151549.A0A4C1XPQ1"/>
<proteinExistence type="predicted"/>
<dbReference type="InterPro" id="IPR053227">
    <property type="entry name" value="TRPL-trafficking_regulator"/>
</dbReference>
<organism evidence="1 2">
    <name type="scientific">Eumeta variegata</name>
    <name type="common">Bagworm moth</name>
    <name type="synonym">Eumeta japonica</name>
    <dbReference type="NCBI Taxonomy" id="151549"/>
    <lineage>
        <taxon>Eukaryota</taxon>
        <taxon>Metazoa</taxon>
        <taxon>Ecdysozoa</taxon>
        <taxon>Arthropoda</taxon>
        <taxon>Hexapoda</taxon>
        <taxon>Insecta</taxon>
        <taxon>Pterygota</taxon>
        <taxon>Neoptera</taxon>
        <taxon>Endopterygota</taxon>
        <taxon>Lepidoptera</taxon>
        <taxon>Glossata</taxon>
        <taxon>Ditrysia</taxon>
        <taxon>Tineoidea</taxon>
        <taxon>Psychidae</taxon>
        <taxon>Oiketicinae</taxon>
        <taxon>Eumeta</taxon>
    </lineage>
</organism>
<reference evidence="1 2" key="1">
    <citation type="journal article" date="2019" name="Commun. Biol.">
        <title>The bagworm genome reveals a unique fibroin gene that provides high tensile strength.</title>
        <authorList>
            <person name="Kono N."/>
            <person name="Nakamura H."/>
            <person name="Ohtoshi R."/>
            <person name="Tomita M."/>
            <person name="Numata K."/>
            <person name="Arakawa K."/>
        </authorList>
    </citation>
    <scope>NUCLEOTIDE SEQUENCE [LARGE SCALE GENOMIC DNA]</scope>
</reference>
<accession>A0A4C1XPQ1</accession>
<gene>
    <name evidence="1" type="primary">Ttd14</name>
    <name evidence="1" type="ORF">EVAR_29794_1</name>
</gene>
<evidence type="ECO:0000313" key="2">
    <source>
        <dbReference type="Proteomes" id="UP000299102"/>
    </source>
</evidence>
<dbReference type="EMBL" id="BGZK01000920">
    <property type="protein sequence ID" value="GBP65130.1"/>
    <property type="molecule type" value="Genomic_DNA"/>
</dbReference>
<evidence type="ECO:0000313" key="1">
    <source>
        <dbReference type="EMBL" id="GBP65130.1"/>
    </source>
</evidence>
<comment type="caution">
    <text evidence="1">The sequence shown here is derived from an EMBL/GenBank/DDBJ whole genome shotgun (WGS) entry which is preliminary data.</text>
</comment>